<dbReference type="Proteomes" id="UP000753256">
    <property type="component" value="Unassembled WGS sequence"/>
</dbReference>
<gene>
    <name evidence="1" type="ORF">K8V70_03830</name>
</gene>
<dbReference type="Pfam" id="PF04463">
    <property type="entry name" value="2-thiour_desulf"/>
    <property type="match status" value="1"/>
</dbReference>
<dbReference type="InterPro" id="IPR007553">
    <property type="entry name" value="2-thiour_desulf"/>
</dbReference>
<comment type="caution">
    <text evidence="1">The sequence shown here is derived from an EMBL/GenBank/DDBJ whole genome shotgun (WGS) entry which is preliminary data.</text>
</comment>
<name>A0A921ISY6_9ACTN</name>
<dbReference type="PANTHER" id="PTHR30087:SF1">
    <property type="entry name" value="HYPOTHETICAL CYTOSOLIC PROTEIN"/>
    <property type="match status" value="1"/>
</dbReference>
<accession>A0A921ISY6</accession>
<dbReference type="EMBL" id="DYUZ01000016">
    <property type="protein sequence ID" value="HJG36981.1"/>
    <property type="molecule type" value="Genomic_DNA"/>
</dbReference>
<dbReference type="RefSeq" id="WP_273189471.1">
    <property type="nucleotide sequence ID" value="NZ_DYUZ01000016.1"/>
</dbReference>
<dbReference type="PANTHER" id="PTHR30087">
    <property type="entry name" value="INNER MEMBRANE PROTEIN"/>
    <property type="match status" value="1"/>
</dbReference>
<proteinExistence type="predicted"/>
<reference evidence="1" key="2">
    <citation type="submission" date="2021-09" db="EMBL/GenBank/DDBJ databases">
        <authorList>
            <person name="Gilroy R."/>
        </authorList>
    </citation>
    <scope>NUCLEOTIDE SEQUENCE</scope>
    <source>
        <strain evidence="1">ChiHjej13B12-9602</strain>
    </source>
</reference>
<evidence type="ECO:0000313" key="2">
    <source>
        <dbReference type="Proteomes" id="UP000753256"/>
    </source>
</evidence>
<organism evidence="1 2">
    <name type="scientific">Enorma phocaeensis</name>
    <dbReference type="NCBI Taxonomy" id="1871019"/>
    <lineage>
        <taxon>Bacteria</taxon>
        <taxon>Bacillati</taxon>
        <taxon>Actinomycetota</taxon>
        <taxon>Coriobacteriia</taxon>
        <taxon>Coriobacteriales</taxon>
        <taxon>Coriobacteriaceae</taxon>
        <taxon>Enorma</taxon>
    </lineage>
</organism>
<reference evidence="1" key="1">
    <citation type="journal article" date="2021" name="PeerJ">
        <title>Extensive microbial diversity within the chicken gut microbiome revealed by metagenomics and culture.</title>
        <authorList>
            <person name="Gilroy R."/>
            <person name="Ravi A."/>
            <person name="Getino M."/>
            <person name="Pursley I."/>
            <person name="Horton D.L."/>
            <person name="Alikhan N.F."/>
            <person name="Baker D."/>
            <person name="Gharbi K."/>
            <person name="Hall N."/>
            <person name="Watson M."/>
            <person name="Adriaenssens E.M."/>
            <person name="Foster-Nyarko E."/>
            <person name="Jarju S."/>
            <person name="Secka A."/>
            <person name="Antonio M."/>
            <person name="Oren A."/>
            <person name="Chaudhuri R.R."/>
            <person name="La Ragione R."/>
            <person name="Hildebrand F."/>
            <person name="Pallen M.J."/>
        </authorList>
    </citation>
    <scope>NUCLEOTIDE SEQUENCE</scope>
    <source>
        <strain evidence="1">ChiHjej13B12-9602</strain>
    </source>
</reference>
<sequence length="157" mass="16565">MRIAVSACLLGERCKYNGGSNLDEGLVAALAEHEVVPICPEVAGGLPTPRLRSEIHGDTVVNEHGVSVDAEFRAGARAELGRALKDGALDGAILQPRSPSCGIGSVYDGTFSGTLVPGDGVFATLLKEQGIPVYVPSEFLELTGHMTERLYFPTKRS</sequence>
<evidence type="ECO:0000313" key="1">
    <source>
        <dbReference type="EMBL" id="HJG36981.1"/>
    </source>
</evidence>
<dbReference type="AlphaFoldDB" id="A0A921ISY6"/>
<protein>
    <submittedName>
        <fullName evidence="1">DUF523 domain-containing protein</fullName>
    </submittedName>
</protein>